<feature type="compositionally biased region" description="Basic and acidic residues" evidence="1">
    <location>
        <begin position="115"/>
        <end position="125"/>
    </location>
</feature>
<name>A0A5E8BEQ4_9ASCO</name>
<gene>
    <name evidence="2" type="ORF">SAPINGB_P002592</name>
</gene>
<evidence type="ECO:0000313" key="3">
    <source>
        <dbReference type="Proteomes" id="UP000398389"/>
    </source>
</evidence>
<dbReference type="EMBL" id="CABVLU010000002">
    <property type="protein sequence ID" value="VVT50083.1"/>
    <property type="molecule type" value="Genomic_DNA"/>
</dbReference>
<evidence type="ECO:0000313" key="2">
    <source>
        <dbReference type="EMBL" id="VVT50083.1"/>
    </source>
</evidence>
<dbReference type="GeneID" id="43581410"/>
<dbReference type="Proteomes" id="UP000398389">
    <property type="component" value="Unassembled WGS sequence"/>
</dbReference>
<feature type="compositionally biased region" description="Low complexity" evidence="1">
    <location>
        <begin position="298"/>
        <end position="308"/>
    </location>
</feature>
<accession>A0A5E8BEQ4</accession>
<dbReference type="AlphaFoldDB" id="A0A5E8BEQ4"/>
<feature type="region of interest" description="Disordered" evidence="1">
    <location>
        <begin position="222"/>
        <end position="308"/>
    </location>
</feature>
<feature type="region of interest" description="Disordered" evidence="1">
    <location>
        <begin position="115"/>
        <end position="136"/>
    </location>
</feature>
<dbReference type="RefSeq" id="XP_031853201.1">
    <property type="nucleotide sequence ID" value="XM_031997310.1"/>
</dbReference>
<feature type="compositionally biased region" description="Low complexity" evidence="1">
    <location>
        <begin position="241"/>
        <end position="254"/>
    </location>
</feature>
<organism evidence="2 3">
    <name type="scientific">Magnusiomyces paraingens</name>
    <dbReference type="NCBI Taxonomy" id="2606893"/>
    <lineage>
        <taxon>Eukaryota</taxon>
        <taxon>Fungi</taxon>
        <taxon>Dikarya</taxon>
        <taxon>Ascomycota</taxon>
        <taxon>Saccharomycotina</taxon>
        <taxon>Dipodascomycetes</taxon>
        <taxon>Dipodascales</taxon>
        <taxon>Dipodascaceae</taxon>
        <taxon>Magnusiomyces</taxon>
    </lineage>
</organism>
<reference evidence="2 3" key="1">
    <citation type="submission" date="2019-09" db="EMBL/GenBank/DDBJ databases">
        <authorList>
            <person name="Brejova B."/>
        </authorList>
    </citation>
    <scope>NUCLEOTIDE SEQUENCE [LARGE SCALE GENOMIC DNA]</scope>
</reference>
<proteinExistence type="predicted"/>
<keyword evidence="3" id="KW-1185">Reference proteome</keyword>
<protein>
    <submittedName>
        <fullName evidence="2">Uncharacterized protein</fullName>
    </submittedName>
</protein>
<feature type="compositionally biased region" description="Polar residues" evidence="1">
    <location>
        <begin position="222"/>
        <end position="237"/>
    </location>
</feature>
<evidence type="ECO:0000256" key="1">
    <source>
        <dbReference type="SAM" id="MobiDB-lite"/>
    </source>
</evidence>
<sequence>METEVNFLSEDSLNAEVSPLSACHLFESSSILFKLSPPELPPNKAHPLSIALNLRHLQTVQANKLLIPHVQEHTIACPSCGCIWIPGINVRVRLITHRTNMLRHRLPKGILLKEHQNEDHNEHENNPSVSKRLSKRARKRKLLKMKQKKKALDHKLNTVYGLDAEYVSTRAKELRKNRKILAYGCGQCHIYHILDPEITNQYPTVSVAASVKKKSNNGLQQKYTLKEQGPNNKGNQDLSEQESLSNLSHSSTTTKTDSILASRKDKLPSKSKSKKKSSLQMLIAKQKESKSNQQFSSGLGLLGLMTKK</sequence>